<evidence type="ECO:0000256" key="3">
    <source>
        <dbReference type="ARBA" id="ARBA00022679"/>
    </source>
</evidence>
<dbReference type="GO" id="GO:0005737">
    <property type="term" value="C:cytoplasm"/>
    <property type="evidence" value="ECO:0007669"/>
    <property type="project" value="TreeGrafter"/>
</dbReference>
<dbReference type="InterPro" id="IPR030700">
    <property type="entry name" value="N-end_Aminoacyl_Trfase"/>
</dbReference>
<evidence type="ECO:0000256" key="4">
    <source>
        <dbReference type="ARBA" id="ARBA00023315"/>
    </source>
</evidence>
<dbReference type="Pfam" id="PF04377">
    <property type="entry name" value="ATE_C"/>
    <property type="match status" value="1"/>
</dbReference>
<name>A0A1E4T6G0_9ASCO</name>
<evidence type="ECO:0000259" key="6">
    <source>
        <dbReference type="Pfam" id="PF04377"/>
    </source>
</evidence>
<evidence type="ECO:0000313" key="7">
    <source>
        <dbReference type="EMBL" id="ODV87258.1"/>
    </source>
</evidence>
<dbReference type="STRING" id="983967.A0A1E4T6G0"/>
<dbReference type="GO" id="GO:0004057">
    <property type="term" value="F:arginyl-tRNA--protein transferase activity"/>
    <property type="evidence" value="ECO:0007669"/>
    <property type="project" value="UniProtKB-EC"/>
</dbReference>
<organism evidence="7 8">
    <name type="scientific">[Candida] arabinofermentans NRRL YB-2248</name>
    <dbReference type="NCBI Taxonomy" id="983967"/>
    <lineage>
        <taxon>Eukaryota</taxon>
        <taxon>Fungi</taxon>
        <taxon>Dikarya</taxon>
        <taxon>Ascomycota</taxon>
        <taxon>Saccharomycotina</taxon>
        <taxon>Pichiomycetes</taxon>
        <taxon>Pichiales</taxon>
        <taxon>Pichiaceae</taxon>
        <taxon>Ogataea</taxon>
        <taxon>Ogataea/Candida clade</taxon>
    </lineage>
</organism>
<dbReference type="PANTHER" id="PTHR21367:SF1">
    <property type="entry name" value="ARGINYL-TRNA--PROTEIN TRANSFERASE 1"/>
    <property type="match status" value="1"/>
</dbReference>
<feature type="domain" description="N-end aminoacyl transferase N-terminal" evidence="5">
    <location>
        <begin position="19"/>
        <end position="121"/>
    </location>
</feature>
<dbReference type="SUPFAM" id="SSF55729">
    <property type="entry name" value="Acyl-CoA N-acyltransferases (Nat)"/>
    <property type="match status" value="1"/>
</dbReference>
<protein>
    <recommendedName>
        <fullName evidence="2">arginyltransferase</fullName>
        <ecNumber evidence="2">2.3.2.8</ecNumber>
    </recommendedName>
</protein>
<dbReference type="Pfam" id="PF04376">
    <property type="entry name" value="ATE_N"/>
    <property type="match status" value="1"/>
</dbReference>
<reference evidence="8" key="1">
    <citation type="submission" date="2016-04" db="EMBL/GenBank/DDBJ databases">
        <title>Comparative genomics of biotechnologically important yeasts.</title>
        <authorList>
            <consortium name="DOE Joint Genome Institute"/>
            <person name="Riley R."/>
            <person name="Haridas S."/>
            <person name="Wolfe K.H."/>
            <person name="Lopes M.R."/>
            <person name="Hittinger C.T."/>
            <person name="Goker M."/>
            <person name="Salamov A."/>
            <person name="Wisecaver J."/>
            <person name="Long T.M."/>
            <person name="Aerts A.L."/>
            <person name="Barry K."/>
            <person name="Choi C."/>
            <person name="Clum A."/>
            <person name="Coughlan A.Y."/>
            <person name="Deshpande S."/>
            <person name="Douglass A.P."/>
            <person name="Hanson S.J."/>
            <person name="Klenk H.-P."/>
            <person name="Labutti K."/>
            <person name="Lapidus A."/>
            <person name="Lindquist E."/>
            <person name="Lipzen A."/>
            <person name="Meier-Kolthoff J.P."/>
            <person name="Ohm R.A."/>
            <person name="Otillar R.P."/>
            <person name="Pangilinan J."/>
            <person name="Peng Y."/>
            <person name="Rokas A."/>
            <person name="Rosa C.A."/>
            <person name="Scheuner C."/>
            <person name="Sibirny A.A."/>
            <person name="Slot J.C."/>
            <person name="Stielow J.B."/>
            <person name="Sun H."/>
            <person name="Kurtzman C.P."/>
            <person name="Blackwell M."/>
            <person name="Grigoriev I.V."/>
            <person name="Jeffries T.W."/>
        </authorList>
    </citation>
    <scope>NUCLEOTIDE SEQUENCE [LARGE SCALE GENOMIC DNA]</scope>
    <source>
        <strain evidence="8">NRRL YB-2248</strain>
    </source>
</reference>
<dbReference type="EMBL" id="KV453848">
    <property type="protein sequence ID" value="ODV87258.1"/>
    <property type="molecule type" value="Genomic_DNA"/>
</dbReference>
<proteinExistence type="inferred from homology"/>
<sequence>MSYPEFVFGGEVYYATSDHCGYCDGKKDPMEKRFSLQSFRDEYLKKQSDPSYNTKYEILPKSVTMGCHVYYFTPSCYEDIMSRGFRRSGTFLYRPDQLRNCCRMYTIRTRLSWLKPTKEHRHTVNRFMKHILGNDKDTGNDKKKSQPFNLSDLIRFELDTPKSKFHTRIEPAKATEEKFQLYKKYQMTVHKDKASDLSMKGFKRFLCEDPFDGEALGMTDNITPDFEKMNSWRAEKLKSGDPSIFGAVHECYYINEKLIAIAVLDILPNSISSVYFIWDPDYAHLGLGTLSALREMLLTEQLGKEFYYMGYYIADCVKMKYKAKFSGEVLDISTEKYIRLDSLNGIIDDGGLIVSSPSSTPDAKIEHQITGALHGSLDTSVINAAEEIYGMNGGAYENAKEHASKIVTKDKFLKKLQTPSDDKVWMSRTSQMFELPLVSPGLIPIWQIDDILSSNRINTLFKGLRCYNSFGALSPFKYTKGNDPRKYQIIKYLRLFGEAHFEKPGVILM</sequence>
<evidence type="ECO:0000259" key="5">
    <source>
        <dbReference type="Pfam" id="PF04376"/>
    </source>
</evidence>
<gene>
    <name evidence="7" type="ORF">CANARDRAFT_5808</name>
</gene>
<dbReference type="InterPro" id="IPR007472">
    <property type="entry name" value="N-end_Aminoacyl_Trfase_C"/>
</dbReference>
<dbReference type="PANTHER" id="PTHR21367">
    <property type="entry name" value="ARGININE-TRNA-PROTEIN TRANSFERASE 1"/>
    <property type="match status" value="1"/>
</dbReference>
<dbReference type="OrthoDB" id="74183at2759"/>
<keyword evidence="4" id="KW-0012">Acyltransferase</keyword>
<accession>A0A1E4T6G0</accession>
<dbReference type="InterPro" id="IPR007471">
    <property type="entry name" value="N-end_Aminoacyl_Trfase_N"/>
</dbReference>
<comment type="similarity">
    <text evidence="1">Belongs to the R-transferase family.</text>
</comment>
<evidence type="ECO:0000256" key="1">
    <source>
        <dbReference type="ARBA" id="ARBA00009991"/>
    </source>
</evidence>
<keyword evidence="3" id="KW-0808">Transferase</keyword>
<dbReference type="Proteomes" id="UP000094801">
    <property type="component" value="Unassembled WGS sequence"/>
</dbReference>
<evidence type="ECO:0000256" key="2">
    <source>
        <dbReference type="ARBA" id="ARBA00012025"/>
    </source>
</evidence>
<evidence type="ECO:0000313" key="8">
    <source>
        <dbReference type="Proteomes" id="UP000094801"/>
    </source>
</evidence>
<keyword evidence="8" id="KW-1185">Reference proteome</keyword>
<dbReference type="InterPro" id="IPR016181">
    <property type="entry name" value="Acyl_CoA_acyltransferase"/>
</dbReference>
<dbReference type="EC" id="2.3.2.8" evidence="2"/>
<dbReference type="AlphaFoldDB" id="A0A1E4T6G0"/>
<feature type="domain" description="N-end rule aminoacyl transferase C-terminal" evidence="6">
    <location>
        <begin position="177"/>
        <end position="327"/>
    </location>
</feature>